<dbReference type="SUPFAM" id="SSF50978">
    <property type="entry name" value="WD40 repeat-like"/>
    <property type="match status" value="1"/>
</dbReference>
<feature type="region of interest" description="Disordered" evidence="6">
    <location>
        <begin position="1"/>
        <end position="145"/>
    </location>
</feature>
<evidence type="ECO:0000313" key="8">
    <source>
        <dbReference type="Proteomes" id="UP000249723"/>
    </source>
</evidence>
<dbReference type="GO" id="GO:0032040">
    <property type="term" value="C:small-subunit processome"/>
    <property type="evidence" value="ECO:0007669"/>
    <property type="project" value="TreeGrafter"/>
</dbReference>
<feature type="compositionally biased region" description="Gly residues" evidence="6">
    <location>
        <begin position="38"/>
        <end position="56"/>
    </location>
</feature>
<feature type="compositionally biased region" description="Low complexity" evidence="6">
    <location>
        <begin position="79"/>
        <end position="95"/>
    </location>
</feature>
<dbReference type="CDD" id="cd00200">
    <property type="entry name" value="WD40"/>
    <property type="match status" value="1"/>
</dbReference>
<reference evidence="8" key="1">
    <citation type="submission" date="2016-10" db="EMBL/GenBank/DDBJ databases">
        <authorList>
            <person name="Jeantristanb JTB J.-T."/>
            <person name="Ricardo R."/>
        </authorList>
    </citation>
    <scope>NUCLEOTIDE SEQUENCE [LARGE SCALE GENOMIC DNA]</scope>
</reference>
<dbReference type="InterPro" id="IPR019775">
    <property type="entry name" value="WD40_repeat_CS"/>
</dbReference>
<protein>
    <submittedName>
        <fullName evidence="7">BZ3500_MvSof-1268-A1-R1_Chr2-1g04674 protein</fullName>
    </submittedName>
</protein>
<dbReference type="STRING" id="289078.A0A2X0KDQ1"/>
<gene>
    <name evidence="7" type="ORF">BZ3500_MVSOF-1268-A1-R1_CHR2-1G04674</name>
</gene>
<evidence type="ECO:0000256" key="4">
    <source>
        <dbReference type="ARBA" id="ARBA00023242"/>
    </source>
</evidence>
<evidence type="ECO:0000256" key="6">
    <source>
        <dbReference type="SAM" id="MobiDB-lite"/>
    </source>
</evidence>
<feature type="repeat" description="WD" evidence="5">
    <location>
        <begin position="358"/>
        <end position="399"/>
    </location>
</feature>
<dbReference type="InterPro" id="IPR020472">
    <property type="entry name" value="WD40_PAC1"/>
</dbReference>
<evidence type="ECO:0000313" key="7">
    <source>
        <dbReference type="EMBL" id="SCZ88846.1"/>
    </source>
</evidence>
<accession>A0A2X0KDQ1</accession>
<dbReference type="PANTHER" id="PTHR19865">
    <property type="entry name" value="U3 SMALL NUCLEOLAR RNA INTERACTING PROTEIN 2"/>
    <property type="match status" value="1"/>
</dbReference>
<feature type="region of interest" description="Disordered" evidence="6">
    <location>
        <begin position="285"/>
        <end position="305"/>
    </location>
</feature>
<dbReference type="InterPro" id="IPR036322">
    <property type="entry name" value="WD40_repeat_dom_sf"/>
</dbReference>
<feature type="repeat" description="WD" evidence="5">
    <location>
        <begin position="535"/>
        <end position="576"/>
    </location>
</feature>
<evidence type="ECO:0000256" key="2">
    <source>
        <dbReference type="ARBA" id="ARBA00022574"/>
    </source>
</evidence>
<dbReference type="Gene3D" id="2.130.10.10">
    <property type="entry name" value="YVTN repeat-like/Quinoprotein amine dehydrogenase"/>
    <property type="match status" value="1"/>
</dbReference>
<evidence type="ECO:0000256" key="3">
    <source>
        <dbReference type="ARBA" id="ARBA00022737"/>
    </source>
</evidence>
<feature type="repeat" description="WD" evidence="5">
    <location>
        <begin position="400"/>
        <end position="441"/>
    </location>
</feature>
<dbReference type="PANTHER" id="PTHR19865:SF0">
    <property type="entry name" value="U3 SMALL NUCLEOLAR RNA-INTERACTING PROTEIN 2"/>
    <property type="match status" value="1"/>
</dbReference>
<dbReference type="EMBL" id="FMWP01000012">
    <property type="protein sequence ID" value="SCZ88846.1"/>
    <property type="molecule type" value="Genomic_DNA"/>
</dbReference>
<dbReference type="PROSITE" id="PS00678">
    <property type="entry name" value="WD_REPEATS_1"/>
    <property type="match status" value="1"/>
</dbReference>
<dbReference type="InterPro" id="IPR001680">
    <property type="entry name" value="WD40_rpt"/>
</dbReference>
<proteinExistence type="predicted"/>
<dbReference type="PROSITE" id="PS50294">
    <property type="entry name" value="WD_REPEATS_REGION"/>
    <property type="match status" value="2"/>
</dbReference>
<keyword evidence="2 5" id="KW-0853">WD repeat</keyword>
<dbReference type="Pfam" id="PF00400">
    <property type="entry name" value="WD40"/>
    <property type="match status" value="5"/>
</dbReference>
<dbReference type="AlphaFoldDB" id="A0A2X0KDQ1"/>
<dbReference type="PRINTS" id="PR00320">
    <property type="entry name" value="GPROTEINBRPT"/>
</dbReference>
<keyword evidence="4" id="KW-0539">Nucleus</keyword>
<dbReference type="FunFam" id="2.130.10.10:FF:000899">
    <property type="entry name" value="Chromosome 15, whole genome shotgun sequence"/>
    <property type="match status" value="1"/>
</dbReference>
<name>A0A2X0KDQ1_9BASI</name>
<dbReference type="PROSITE" id="PS50082">
    <property type="entry name" value="WD_REPEATS_2"/>
    <property type="match status" value="4"/>
</dbReference>
<feature type="compositionally biased region" description="Acidic residues" evidence="6">
    <location>
        <begin position="104"/>
        <end position="139"/>
    </location>
</feature>
<dbReference type="Proteomes" id="UP000249723">
    <property type="component" value="Unassembled WGS sequence"/>
</dbReference>
<feature type="repeat" description="WD" evidence="5">
    <location>
        <begin position="314"/>
        <end position="348"/>
    </location>
</feature>
<sequence length="649" mass="70683">MVDQFFNKARPFTKRQREPTHGDPASSESSSRRAARGAGRGGAFGGRSAAGGAGRSGRGRKDDGGGSGSAFHNKKPRTANGAGNAKGKANAANGASTGRRRRDEEDDDDLNDDKFDSDDEDHDDEDEEDEFEEEQDDPLETPAQKRLRLSQMYLDSLAKGAKGQDEFGCDAAEVDRDIIAERLQQDVLQHSGKLHLFVANTLIFPLDPTQIHQTPRKAHRGPLTSAIASQDAQWLYTASKDGSIIKWHLGPRAHTVGSALNQMEDGETPSEKKGSITKAVYLPKRKRDPTQIANKEESAKAKGKKKALNNSATAVGHAAEVLSLDLSTDGTILASGGADKVIGVWNVKGEGAKWVRGLSGHKDRVASLAFRQGTQELYSSSFDRTIKLYDLSTLSYVETLFGHQDSIQHIAALRGELAVSAGGRDKTVRYWKVAEESQLVFRGGVVSRVRNVLDGAFEEDDVAQVEAERRKRKERGEVKYVEGSIECVAMVDNTTFLSGGDSGSICLWTTTKKKPIASRQLAHGTHDTQSATEGLIATPRWITALACLPYGDVFASGSWDGSIRLWKIDEKMRSFEVVGEIPAVGYVNSLQIVLPNVEQTDKEGDEDTLRGKSLMVVASTSKEPRLGRWNRLKEGREGALVVEIPLREG</sequence>
<dbReference type="InterPro" id="IPR015943">
    <property type="entry name" value="WD40/YVTN_repeat-like_dom_sf"/>
</dbReference>
<keyword evidence="3" id="KW-0677">Repeat</keyword>
<keyword evidence="8" id="KW-1185">Reference proteome</keyword>
<dbReference type="SMART" id="SM00320">
    <property type="entry name" value="WD40"/>
    <property type="match status" value="6"/>
</dbReference>
<comment type="subcellular location">
    <subcellularLocation>
        <location evidence="1">Nucleus</location>
    </subcellularLocation>
</comment>
<dbReference type="OrthoDB" id="189968at2759"/>
<dbReference type="GO" id="GO:0034511">
    <property type="term" value="F:U3 snoRNA binding"/>
    <property type="evidence" value="ECO:0007669"/>
    <property type="project" value="InterPro"/>
</dbReference>
<dbReference type="InterPro" id="IPR039241">
    <property type="entry name" value="Rrp9-like"/>
</dbReference>
<organism evidence="7 8">
    <name type="scientific">Microbotryum saponariae</name>
    <dbReference type="NCBI Taxonomy" id="289078"/>
    <lineage>
        <taxon>Eukaryota</taxon>
        <taxon>Fungi</taxon>
        <taxon>Dikarya</taxon>
        <taxon>Basidiomycota</taxon>
        <taxon>Pucciniomycotina</taxon>
        <taxon>Microbotryomycetes</taxon>
        <taxon>Microbotryales</taxon>
        <taxon>Microbotryaceae</taxon>
        <taxon>Microbotryum</taxon>
    </lineage>
</organism>
<evidence type="ECO:0000256" key="5">
    <source>
        <dbReference type="PROSITE-ProRule" id="PRU00221"/>
    </source>
</evidence>
<evidence type="ECO:0000256" key="1">
    <source>
        <dbReference type="ARBA" id="ARBA00004123"/>
    </source>
</evidence>